<proteinExistence type="predicted"/>
<dbReference type="SUPFAM" id="SSF48452">
    <property type="entry name" value="TPR-like"/>
    <property type="match status" value="1"/>
</dbReference>
<gene>
    <name evidence="2" type="ORF">H8S02_11605</name>
</gene>
<dbReference type="PANTHER" id="PTHR35807">
    <property type="entry name" value="TRANSCRIPTIONAL REGULATOR REDD-RELATED"/>
    <property type="match status" value="1"/>
</dbReference>
<dbReference type="InterPro" id="IPR005158">
    <property type="entry name" value="BTAD"/>
</dbReference>
<evidence type="ECO:0000259" key="1">
    <source>
        <dbReference type="SMART" id="SM01043"/>
    </source>
</evidence>
<dbReference type="Proteomes" id="UP000641741">
    <property type="component" value="Unassembled WGS sequence"/>
</dbReference>
<dbReference type="InterPro" id="IPR051677">
    <property type="entry name" value="AfsR-DnrI-RedD_regulator"/>
</dbReference>
<dbReference type="InterPro" id="IPR011990">
    <property type="entry name" value="TPR-like_helical_dom_sf"/>
</dbReference>
<dbReference type="SUPFAM" id="SSF46894">
    <property type="entry name" value="C-terminal effector domain of the bipartite response regulators"/>
    <property type="match status" value="1"/>
</dbReference>
<accession>A0ABR7GQK0</accession>
<keyword evidence="3" id="KW-1185">Reference proteome</keyword>
<feature type="domain" description="Bacterial transcriptional activator" evidence="1">
    <location>
        <begin position="110"/>
        <end position="252"/>
    </location>
</feature>
<dbReference type="Pfam" id="PF03704">
    <property type="entry name" value="BTAD"/>
    <property type="match status" value="1"/>
</dbReference>
<name>A0ABR7GQK0_9FIRM</name>
<sequence length="398" mass="45554">MSETIQVQMLGEFTIRYGDCVISDSNDRSHRVWSLLAYLLVNRRREFTQEELINLCWSGGTGSSDPANALKSVFHRIRALLDRLEDGLGHRLLLRRSGRYVWNEEVPITLDIEQFEERCRRGDREKEPEARLRAYQAAVGCYRGDLLPRLSGEIWVMPLETYYHGLYAGAVSSAIEILEDCGRTEELAALCRQAVKIEPYKEEFYEHLMCALIENGDNREAMAVYDDMSEMLFSDFGVMPGETLRKLYRQASRTVNDHTLSMDELRMQLQEENSAGGAMLCEYDFFKILYRMQARAVARMGIAVHICLLSVTAKDGSALARRSLDGVMEKLPPLLRGNLRRGDVISRCSVSQFVIMLPQANYENSCMVAERLTGAFYRRYPHSSARLRCMVQPLIPNE</sequence>
<dbReference type="RefSeq" id="WP_186970648.1">
    <property type="nucleotide sequence ID" value="NZ_JACOPK010000012.1"/>
</dbReference>
<dbReference type="SMART" id="SM01043">
    <property type="entry name" value="BTAD"/>
    <property type="match status" value="1"/>
</dbReference>
<organism evidence="2 3">
    <name type="scientific">Agathobaculum hominis</name>
    <dbReference type="NCBI Taxonomy" id="2763014"/>
    <lineage>
        <taxon>Bacteria</taxon>
        <taxon>Bacillati</taxon>
        <taxon>Bacillota</taxon>
        <taxon>Clostridia</taxon>
        <taxon>Eubacteriales</taxon>
        <taxon>Butyricicoccaceae</taxon>
        <taxon>Agathobaculum</taxon>
    </lineage>
</organism>
<comment type="caution">
    <text evidence="2">The sequence shown here is derived from an EMBL/GenBank/DDBJ whole genome shotgun (WGS) entry which is preliminary data.</text>
</comment>
<dbReference type="EMBL" id="JACOPK010000012">
    <property type="protein sequence ID" value="MBC5696577.1"/>
    <property type="molecule type" value="Genomic_DNA"/>
</dbReference>
<protein>
    <recommendedName>
        <fullName evidence="1">Bacterial transcriptional activator domain-containing protein</fullName>
    </recommendedName>
</protein>
<dbReference type="Gene3D" id="1.25.40.10">
    <property type="entry name" value="Tetratricopeptide repeat domain"/>
    <property type="match status" value="1"/>
</dbReference>
<reference evidence="2 3" key="1">
    <citation type="submission" date="2020-08" db="EMBL/GenBank/DDBJ databases">
        <title>Genome public.</title>
        <authorList>
            <person name="Liu C."/>
            <person name="Sun Q."/>
        </authorList>
    </citation>
    <scope>NUCLEOTIDE SEQUENCE [LARGE SCALE GENOMIC DNA]</scope>
    <source>
        <strain evidence="2 3">M2</strain>
    </source>
</reference>
<dbReference type="Gene3D" id="1.10.10.10">
    <property type="entry name" value="Winged helix-like DNA-binding domain superfamily/Winged helix DNA-binding domain"/>
    <property type="match status" value="1"/>
</dbReference>
<evidence type="ECO:0000313" key="2">
    <source>
        <dbReference type="EMBL" id="MBC5696577.1"/>
    </source>
</evidence>
<dbReference type="InterPro" id="IPR016032">
    <property type="entry name" value="Sig_transdc_resp-reg_C-effctor"/>
</dbReference>
<evidence type="ECO:0000313" key="3">
    <source>
        <dbReference type="Proteomes" id="UP000641741"/>
    </source>
</evidence>
<dbReference type="InterPro" id="IPR036388">
    <property type="entry name" value="WH-like_DNA-bd_sf"/>
</dbReference>